<dbReference type="AlphaFoldDB" id="A0A934IEG9"/>
<feature type="compositionally biased region" description="Acidic residues" evidence="1">
    <location>
        <begin position="93"/>
        <end position="110"/>
    </location>
</feature>
<organism evidence="2 3">
    <name type="scientific">Palleronia pontilimi</name>
    <dbReference type="NCBI Taxonomy" id="1964209"/>
    <lineage>
        <taxon>Bacteria</taxon>
        <taxon>Pseudomonadati</taxon>
        <taxon>Pseudomonadota</taxon>
        <taxon>Alphaproteobacteria</taxon>
        <taxon>Rhodobacterales</taxon>
        <taxon>Roseobacteraceae</taxon>
        <taxon>Palleronia</taxon>
    </lineage>
</organism>
<proteinExistence type="predicted"/>
<dbReference type="RefSeq" id="WP_198914551.1">
    <property type="nucleotide sequence ID" value="NZ_JAEKPD010000001.1"/>
</dbReference>
<accession>A0A934IEG9</accession>
<protein>
    <submittedName>
        <fullName evidence="2">Uncharacterized protein</fullName>
    </submittedName>
</protein>
<dbReference type="Proteomes" id="UP000642488">
    <property type="component" value="Unassembled WGS sequence"/>
</dbReference>
<gene>
    <name evidence="2" type="ORF">ILP92_01275</name>
</gene>
<comment type="caution">
    <text evidence="2">The sequence shown here is derived from an EMBL/GenBank/DDBJ whole genome shotgun (WGS) entry which is preliminary data.</text>
</comment>
<feature type="compositionally biased region" description="Polar residues" evidence="1">
    <location>
        <begin position="128"/>
        <end position="159"/>
    </location>
</feature>
<name>A0A934IEG9_9RHOB</name>
<feature type="region of interest" description="Disordered" evidence="1">
    <location>
        <begin position="48"/>
        <end position="236"/>
    </location>
</feature>
<evidence type="ECO:0000313" key="3">
    <source>
        <dbReference type="Proteomes" id="UP000642488"/>
    </source>
</evidence>
<reference evidence="2" key="1">
    <citation type="submission" date="2020-12" db="EMBL/GenBank/DDBJ databases">
        <title>Bacterial taxonomy.</title>
        <authorList>
            <person name="Pan X."/>
        </authorList>
    </citation>
    <scope>NUCLEOTIDE SEQUENCE</scope>
    <source>
        <strain evidence="2">KCTC 52957</strain>
    </source>
</reference>
<sequence length="236" mass="23512">MANSAKGAGNILGPLFIVAALVVAALAITFTLSSEEIPNEATIIADDDVEARPTGAGTRPEGEADETMEGITDQLDDVTPAAPGEDSVPPAEMADDGPDAQTEGETDADETTAGTDGEGVVRDAEGGTETNGNADAEMSTEQDGASNGTGTDGTQSQAATAEGSDAFLIEQNGGDGVAGDGVENASDADLPAGRDTQVELNPEDGQEVVRDTDDGGSGFVPTPSGPEGRDGQTIAD</sequence>
<evidence type="ECO:0000256" key="1">
    <source>
        <dbReference type="SAM" id="MobiDB-lite"/>
    </source>
</evidence>
<evidence type="ECO:0000313" key="2">
    <source>
        <dbReference type="EMBL" id="MBJ3761383.1"/>
    </source>
</evidence>
<dbReference type="EMBL" id="JAEKPD010000001">
    <property type="protein sequence ID" value="MBJ3761383.1"/>
    <property type="molecule type" value="Genomic_DNA"/>
</dbReference>
<keyword evidence="3" id="KW-1185">Reference proteome</keyword>